<dbReference type="EMBL" id="BPVZ01000140">
    <property type="protein sequence ID" value="GKV40318.1"/>
    <property type="molecule type" value="Genomic_DNA"/>
</dbReference>
<sequence>MPLEEQVICYFETKKANEAANWIASSKRKGRAQRTGLLMWHIATEIRYRKGGPDNSHSTSTSTSRSFGHCEICKLLLKIEWYDVLEQKEPTDQKKELKELGVLEQKELADKKKELMEPADKKKELKEPAQELERKEPTDQKKELKEAAHELEWKEPAEQKKQAEGTSSRVVDHLSHFMKSFVKFNFGVFSLC</sequence>
<keyword evidence="3" id="KW-1185">Reference proteome</keyword>
<dbReference type="AlphaFoldDB" id="A0AAV5LT21"/>
<organism evidence="2 3">
    <name type="scientific">Rubroshorea leprosula</name>
    <dbReference type="NCBI Taxonomy" id="152421"/>
    <lineage>
        <taxon>Eukaryota</taxon>
        <taxon>Viridiplantae</taxon>
        <taxon>Streptophyta</taxon>
        <taxon>Embryophyta</taxon>
        <taxon>Tracheophyta</taxon>
        <taxon>Spermatophyta</taxon>
        <taxon>Magnoliopsida</taxon>
        <taxon>eudicotyledons</taxon>
        <taxon>Gunneridae</taxon>
        <taxon>Pentapetalae</taxon>
        <taxon>rosids</taxon>
        <taxon>malvids</taxon>
        <taxon>Malvales</taxon>
        <taxon>Dipterocarpaceae</taxon>
        <taxon>Rubroshorea</taxon>
    </lineage>
</organism>
<proteinExistence type="predicted"/>
<feature type="region of interest" description="Disordered" evidence="1">
    <location>
        <begin position="109"/>
        <end position="169"/>
    </location>
</feature>
<comment type="caution">
    <text evidence="2">The sequence shown here is derived from an EMBL/GenBank/DDBJ whole genome shotgun (WGS) entry which is preliminary data.</text>
</comment>
<reference evidence="2 3" key="1">
    <citation type="journal article" date="2021" name="Commun. Biol.">
        <title>The genome of Shorea leprosula (Dipterocarpaceae) highlights the ecological relevance of drought in aseasonal tropical rainforests.</title>
        <authorList>
            <person name="Ng K.K.S."/>
            <person name="Kobayashi M.J."/>
            <person name="Fawcett J.A."/>
            <person name="Hatakeyama M."/>
            <person name="Paape T."/>
            <person name="Ng C.H."/>
            <person name="Ang C.C."/>
            <person name="Tnah L.H."/>
            <person name="Lee C.T."/>
            <person name="Nishiyama T."/>
            <person name="Sese J."/>
            <person name="O'Brien M.J."/>
            <person name="Copetti D."/>
            <person name="Mohd Noor M.I."/>
            <person name="Ong R.C."/>
            <person name="Putra M."/>
            <person name="Sireger I.Z."/>
            <person name="Indrioko S."/>
            <person name="Kosugi Y."/>
            <person name="Izuno A."/>
            <person name="Isagi Y."/>
            <person name="Lee S.L."/>
            <person name="Shimizu K.K."/>
        </authorList>
    </citation>
    <scope>NUCLEOTIDE SEQUENCE [LARGE SCALE GENOMIC DNA]</scope>
    <source>
        <strain evidence="2">214</strain>
    </source>
</reference>
<name>A0AAV5LT21_9ROSI</name>
<evidence type="ECO:0000256" key="1">
    <source>
        <dbReference type="SAM" id="MobiDB-lite"/>
    </source>
</evidence>
<accession>A0AAV5LT21</accession>
<dbReference type="Proteomes" id="UP001054252">
    <property type="component" value="Unassembled WGS sequence"/>
</dbReference>
<feature type="compositionally biased region" description="Basic and acidic residues" evidence="1">
    <location>
        <begin position="109"/>
        <end position="163"/>
    </location>
</feature>
<gene>
    <name evidence="2" type="ORF">SLEP1_g47978</name>
</gene>
<evidence type="ECO:0000313" key="2">
    <source>
        <dbReference type="EMBL" id="GKV40318.1"/>
    </source>
</evidence>
<protein>
    <submittedName>
        <fullName evidence="2">Uncharacterized protein</fullName>
    </submittedName>
</protein>
<evidence type="ECO:0000313" key="3">
    <source>
        <dbReference type="Proteomes" id="UP001054252"/>
    </source>
</evidence>